<evidence type="ECO:0000313" key="3">
    <source>
        <dbReference type="EMBL" id="TFV92423.1"/>
    </source>
</evidence>
<evidence type="ECO:0000256" key="1">
    <source>
        <dbReference type="SAM" id="SignalP"/>
    </source>
</evidence>
<sequence>MNNSKQNNPMMKRTIIPALILFLFFLGLSANAQEVETRTPGNFTQVESGGSWDVYISIGNRDEVEIEATNVSLDNVITEVDNGKLKLRLKKGNYRNVKLKFYVTMRELEGIGCSGSGTITVENDFDTDRLSLGVSGSGSIILPKVKANEIYAGISGSADIEIAGGEADKLKIGQSGSGDFKGMDLQARSVDVGKSGSGETYITALDELKVGASGSGDVFYKGNPRTNIGVSGSAKVIKK</sequence>
<evidence type="ECO:0000259" key="2">
    <source>
        <dbReference type="Pfam" id="PF10988"/>
    </source>
</evidence>
<comment type="caution">
    <text evidence="3">The sequence shown here is derived from an EMBL/GenBank/DDBJ whole genome shotgun (WGS) entry which is preliminary data.</text>
</comment>
<dbReference type="Proteomes" id="UP000297647">
    <property type="component" value="Unassembled WGS sequence"/>
</dbReference>
<evidence type="ECO:0000313" key="4">
    <source>
        <dbReference type="Proteomes" id="UP000297647"/>
    </source>
</evidence>
<organism evidence="3 4">
    <name type="scientific">Algoriphagus kandeliae</name>
    <dbReference type="NCBI Taxonomy" id="2562278"/>
    <lineage>
        <taxon>Bacteria</taxon>
        <taxon>Pseudomonadati</taxon>
        <taxon>Bacteroidota</taxon>
        <taxon>Cytophagia</taxon>
        <taxon>Cytophagales</taxon>
        <taxon>Cyclobacteriaceae</taxon>
        <taxon>Algoriphagus</taxon>
    </lineage>
</organism>
<gene>
    <name evidence="3" type="ORF">E4S40_16410</name>
</gene>
<feature type="signal peptide" evidence="1">
    <location>
        <begin position="1"/>
        <end position="32"/>
    </location>
</feature>
<keyword evidence="4" id="KW-1185">Reference proteome</keyword>
<dbReference type="InterPro" id="IPR021255">
    <property type="entry name" value="DUF2807"/>
</dbReference>
<dbReference type="AlphaFoldDB" id="A0A4Y9QNC6"/>
<name>A0A4Y9QNC6_9BACT</name>
<reference evidence="3 4" key="1">
    <citation type="submission" date="2019-03" db="EMBL/GenBank/DDBJ databases">
        <title>Algoriphagus sp. nov, a new strain isolated from root system soil of mangrove plant Kandelia.</title>
        <authorList>
            <person name="Yin Q."/>
            <person name="Wang K."/>
            <person name="Song Z."/>
        </authorList>
    </citation>
    <scope>NUCLEOTIDE SEQUENCE [LARGE SCALE GENOMIC DNA]</scope>
    <source>
        <strain evidence="3 4">XY-J91</strain>
    </source>
</reference>
<proteinExistence type="predicted"/>
<dbReference type="Pfam" id="PF10988">
    <property type="entry name" value="DUF2807"/>
    <property type="match status" value="1"/>
</dbReference>
<dbReference type="EMBL" id="SPSB01000005">
    <property type="protein sequence ID" value="TFV92423.1"/>
    <property type="molecule type" value="Genomic_DNA"/>
</dbReference>
<feature type="chain" id="PRO_5021434846" evidence="1">
    <location>
        <begin position="33"/>
        <end position="239"/>
    </location>
</feature>
<dbReference type="Gene3D" id="2.160.20.120">
    <property type="match status" value="1"/>
</dbReference>
<protein>
    <submittedName>
        <fullName evidence="3">DUF2807 domain-containing protein</fullName>
    </submittedName>
</protein>
<accession>A0A4Y9QNC6</accession>
<dbReference type="PANTHER" id="PTHR39200:SF1">
    <property type="entry name" value="AUTO-TRANSPORTER ADHESIN HEAD GIN DOMAIN-CONTAINING PROTEIN-RELATED"/>
    <property type="match status" value="1"/>
</dbReference>
<dbReference type="PANTHER" id="PTHR39200">
    <property type="entry name" value="HYPOTHETICAL EXPORTED PROTEIN"/>
    <property type="match status" value="1"/>
</dbReference>
<keyword evidence="1" id="KW-0732">Signal</keyword>
<feature type="domain" description="Putative auto-transporter adhesin head GIN" evidence="2">
    <location>
        <begin position="42"/>
        <end position="224"/>
    </location>
</feature>